<evidence type="ECO:0000313" key="8">
    <source>
        <dbReference type="EMBL" id="SEV81201.1"/>
    </source>
</evidence>
<dbReference type="CDD" id="cd07995">
    <property type="entry name" value="TPK"/>
    <property type="match status" value="1"/>
</dbReference>
<reference evidence="7" key="3">
    <citation type="submission" date="2021-09" db="EMBL/GenBank/DDBJ databases">
        <authorList>
            <person name="Gilroy R."/>
        </authorList>
    </citation>
    <scope>NUCLEOTIDE SEQUENCE</scope>
    <source>
        <strain evidence="7">6019</strain>
    </source>
</reference>
<dbReference type="InterPro" id="IPR036759">
    <property type="entry name" value="TPK_catalytic_sf"/>
</dbReference>
<dbReference type="RefSeq" id="WP_091472831.1">
    <property type="nucleotide sequence ID" value="NZ_FOIT01000001.1"/>
</dbReference>
<dbReference type="Proteomes" id="UP000763505">
    <property type="component" value="Unassembled WGS sequence"/>
</dbReference>
<dbReference type="SMART" id="SM00983">
    <property type="entry name" value="TPK_B1_binding"/>
    <property type="match status" value="1"/>
</dbReference>
<dbReference type="SUPFAM" id="SSF63999">
    <property type="entry name" value="Thiamin pyrophosphokinase, catalytic domain"/>
    <property type="match status" value="1"/>
</dbReference>
<dbReference type="EMBL" id="FOIT01000001">
    <property type="protein sequence ID" value="SEV81201.1"/>
    <property type="molecule type" value="Genomic_DNA"/>
</dbReference>
<dbReference type="Pfam" id="PF04263">
    <property type="entry name" value="TPK_catalytic"/>
    <property type="match status" value="1"/>
</dbReference>
<dbReference type="Pfam" id="PF04265">
    <property type="entry name" value="TPK_B1_binding"/>
    <property type="match status" value="1"/>
</dbReference>
<evidence type="ECO:0000256" key="5">
    <source>
        <dbReference type="NCBIfam" id="TIGR01378"/>
    </source>
</evidence>
<accession>A0A662Z0K4</accession>
<keyword evidence="1 7" id="KW-0808">Transferase</keyword>
<dbReference type="PANTHER" id="PTHR41299:SF1">
    <property type="entry name" value="THIAMINE PYROPHOSPHOKINASE"/>
    <property type="match status" value="1"/>
</dbReference>
<proteinExistence type="predicted"/>
<reference evidence="7" key="2">
    <citation type="journal article" date="2021" name="PeerJ">
        <title>Extensive microbial diversity within the chicken gut microbiome revealed by metagenomics and culture.</title>
        <authorList>
            <person name="Gilroy R."/>
            <person name="Ravi A."/>
            <person name="Getino M."/>
            <person name="Pursley I."/>
            <person name="Horton D.L."/>
            <person name="Alikhan N.F."/>
            <person name="Baker D."/>
            <person name="Gharbi K."/>
            <person name="Hall N."/>
            <person name="Watson M."/>
            <person name="Adriaenssens E.M."/>
            <person name="Foster-Nyarko E."/>
            <person name="Jarju S."/>
            <person name="Secka A."/>
            <person name="Antonio M."/>
            <person name="Oren A."/>
            <person name="Chaudhuri R.R."/>
            <person name="La Ragione R."/>
            <person name="Hildebrand F."/>
            <person name="Pallen M.J."/>
        </authorList>
    </citation>
    <scope>NUCLEOTIDE SEQUENCE</scope>
    <source>
        <strain evidence="7">6019</strain>
    </source>
</reference>
<dbReference type="Proteomes" id="UP000243605">
    <property type="component" value="Unassembled WGS sequence"/>
</dbReference>
<dbReference type="PANTHER" id="PTHR41299">
    <property type="entry name" value="THIAMINE PYROPHOSPHOKINASE"/>
    <property type="match status" value="1"/>
</dbReference>
<protein>
    <recommendedName>
        <fullName evidence="5">Thiamine diphosphokinase</fullName>
        <ecNumber evidence="5">2.7.6.2</ecNumber>
    </recommendedName>
</protein>
<dbReference type="InterPro" id="IPR006282">
    <property type="entry name" value="Thi_PPkinase"/>
</dbReference>
<dbReference type="Gene3D" id="3.40.50.10240">
    <property type="entry name" value="Thiamin pyrophosphokinase, catalytic domain"/>
    <property type="match status" value="1"/>
</dbReference>
<evidence type="ECO:0000256" key="3">
    <source>
        <dbReference type="ARBA" id="ARBA00022777"/>
    </source>
</evidence>
<dbReference type="NCBIfam" id="TIGR01378">
    <property type="entry name" value="thi_PPkinase"/>
    <property type="match status" value="1"/>
</dbReference>
<dbReference type="GO" id="GO:0009229">
    <property type="term" value="P:thiamine diphosphate biosynthetic process"/>
    <property type="evidence" value="ECO:0007669"/>
    <property type="project" value="InterPro"/>
</dbReference>
<keyword evidence="9" id="KW-1185">Reference proteome</keyword>
<name>A0A662Z0K4_9STAP</name>
<feature type="domain" description="Thiamin pyrophosphokinase thiamin-binding" evidence="6">
    <location>
        <begin position="136"/>
        <end position="201"/>
    </location>
</feature>
<evidence type="ECO:0000256" key="4">
    <source>
        <dbReference type="ARBA" id="ARBA00022840"/>
    </source>
</evidence>
<dbReference type="SUPFAM" id="SSF63862">
    <property type="entry name" value="Thiamin pyrophosphokinase, substrate-binding domain"/>
    <property type="match status" value="1"/>
</dbReference>
<organism evidence="8 9">
    <name type="scientific">Aliicoccus persicus</name>
    <dbReference type="NCBI Taxonomy" id="930138"/>
    <lineage>
        <taxon>Bacteria</taxon>
        <taxon>Bacillati</taxon>
        <taxon>Bacillota</taxon>
        <taxon>Bacilli</taxon>
        <taxon>Bacillales</taxon>
        <taxon>Staphylococcaceae</taxon>
        <taxon>Aliicoccus</taxon>
    </lineage>
</organism>
<gene>
    <name evidence="7" type="ORF">K8V35_03040</name>
    <name evidence="8" type="ORF">SAMN05192557_0144</name>
</gene>
<keyword evidence="4" id="KW-0067">ATP-binding</keyword>
<dbReference type="GO" id="GO:0016301">
    <property type="term" value="F:kinase activity"/>
    <property type="evidence" value="ECO:0007669"/>
    <property type="project" value="UniProtKB-KW"/>
</dbReference>
<evidence type="ECO:0000313" key="7">
    <source>
        <dbReference type="EMBL" id="HJE19311.1"/>
    </source>
</evidence>
<keyword evidence="2" id="KW-0547">Nucleotide-binding</keyword>
<dbReference type="GO" id="GO:0005524">
    <property type="term" value="F:ATP binding"/>
    <property type="evidence" value="ECO:0007669"/>
    <property type="project" value="UniProtKB-KW"/>
</dbReference>
<dbReference type="InterPro" id="IPR007371">
    <property type="entry name" value="TPK_catalytic"/>
</dbReference>
<evidence type="ECO:0000256" key="1">
    <source>
        <dbReference type="ARBA" id="ARBA00022679"/>
    </source>
</evidence>
<evidence type="ECO:0000259" key="6">
    <source>
        <dbReference type="SMART" id="SM00983"/>
    </source>
</evidence>
<keyword evidence="3 8" id="KW-0418">Kinase</keyword>
<evidence type="ECO:0000256" key="2">
    <source>
        <dbReference type="ARBA" id="ARBA00022741"/>
    </source>
</evidence>
<dbReference type="GO" id="GO:0030975">
    <property type="term" value="F:thiamine binding"/>
    <property type="evidence" value="ECO:0007669"/>
    <property type="project" value="InterPro"/>
</dbReference>
<dbReference type="GO" id="GO:0006772">
    <property type="term" value="P:thiamine metabolic process"/>
    <property type="evidence" value="ECO:0007669"/>
    <property type="project" value="UniProtKB-UniRule"/>
</dbReference>
<dbReference type="InterPro" id="IPR036371">
    <property type="entry name" value="TPK_B1-bd_sf"/>
</dbReference>
<dbReference type="InterPro" id="IPR007373">
    <property type="entry name" value="Thiamin_PyroPKinase_B1-bd"/>
</dbReference>
<reference evidence="8 9" key="1">
    <citation type="submission" date="2016-10" db="EMBL/GenBank/DDBJ databases">
        <authorList>
            <person name="Varghese N."/>
            <person name="Submissions S."/>
        </authorList>
    </citation>
    <scope>NUCLEOTIDE SEQUENCE [LARGE SCALE GENOMIC DNA]</scope>
    <source>
        <strain evidence="8 9">IBRC-M10081</strain>
    </source>
</reference>
<evidence type="ECO:0000313" key="9">
    <source>
        <dbReference type="Proteomes" id="UP000243605"/>
    </source>
</evidence>
<sequence length="211" mass="24059">MKVNVLLRKIKKDYFKTIEGSKWVGVDYGAYYLIKHGVTPIYAFGDFDSVTKKELEKIKDALEIDIVPHKKDFTDFELSLYQLVKKGYRDIDVYGALGGRLDHEIANIQALVHKDFVDYDISLLNEKNIVVSIDNGRHEITQADGMHYVSIIPMFEGTRITLSDLEYEADDLELEIGKTLTVSNAFIDKQTPAIIETNKPLIVIQSRDKAE</sequence>
<dbReference type="EMBL" id="DYYI01000028">
    <property type="protein sequence ID" value="HJE19311.1"/>
    <property type="molecule type" value="Genomic_DNA"/>
</dbReference>
<dbReference type="EC" id="2.7.6.2" evidence="5"/>
<dbReference type="AlphaFoldDB" id="A0A662Z0K4"/>
<dbReference type="InterPro" id="IPR053149">
    <property type="entry name" value="TPK"/>
</dbReference>
<dbReference type="GO" id="GO:0004788">
    <property type="term" value="F:thiamine diphosphokinase activity"/>
    <property type="evidence" value="ECO:0007669"/>
    <property type="project" value="UniProtKB-UniRule"/>
</dbReference>
<dbReference type="OrthoDB" id="9804377at2"/>